<evidence type="ECO:0000256" key="7">
    <source>
        <dbReference type="ARBA" id="ARBA00022842"/>
    </source>
</evidence>
<dbReference type="InterPro" id="IPR002646">
    <property type="entry name" value="PolA_pol_head_dom"/>
</dbReference>
<evidence type="ECO:0000256" key="1">
    <source>
        <dbReference type="ARBA" id="ARBA00001946"/>
    </source>
</evidence>
<evidence type="ECO:0000256" key="9">
    <source>
        <dbReference type="RuleBase" id="RU003953"/>
    </source>
</evidence>
<keyword evidence="14" id="KW-1185">Reference proteome</keyword>
<dbReference type="Gene3D" id="1.10.246.80">
    <property type="match status" value="1"/>
</dbReference>
<evidence type="ECO:0000256" key="3">
    <source>
        <dbReference type="ARBA" id="ARBA00022694"/>
    </source>
</evidence>
<sequence>MVSWKQADKEMARYGREVLAKLLEHGHEAYWVGGCVRDELMGRPVHDMDITTSARPEEVESLFEKTVPTGIEHGTVTVLCHSYAYEVTTYRVEGAYEKHRRPLEVEFVSELKEDLRRRDFTINAMARAIDGSIMDPYDGQKDLGKGLIRCVGDARTRFQEDALRMVRCIRFASVFGFSIAYRTWRALLAERESIRFVAMERFRVELEKLMEGNKPSRGLGLLYRSKLPAHAKVPFEYEPDRRMIAHIDDIPPSEAVIRWALLLYACGLNAEESHDMLGNWTFPNRVRDQITSILDVGEAVAEMNAGMPYEQQWIKLVLRSGRDAALNWLRLSEFLKNGGTEPYPSEVLENGRAWTEEMEIYHLSELAIAGKDVLELSGRRGGPWVGGILNEMLIKVAARALPNDKKVLIDELKRVISTNE</sequence>
<comment type="similarity">
    <text evidence="9">Belongs to the tRNA nucleotidyltransferase/poly(A) polymerase family.</text>
</comment>
<dbReference type="GO" id="GO:0016779">
    <property type="term" value="F:nucleotidyltransferase activity"/>
    <property type="evidence" value="ECO:0007669"/>
    <property type="project" value="UniProtKB-KW"/>
</dbReference>
<feature type="domain" description="tRNA nucleotidyltransferase/poly(A) polymerase RNA and SrmB- binding" evidence="11">
    <location>
        <begin position="176"/>
        <end position="227"/>
    </location>
</feature>
<dbReference type="Pfam" id="PF01743">
    <property type="entry name" value="PolyA_pol"/>
    <property type="match status" value="1"/>
</dbReference>
<evidence type="ECO:0000259" key="12">
    <source>
        <dbReference type="Pfam" id="PF13735"/>
    </source>
</evidence>
<dbReference type="SUPFAM" id="SSF81301">
    <property type="entry name" value="Nucleotidyltransferase"/>
    <property type="match status" value="1"/>
</dbReference>
<organism evidence="13 14">
    <name type="scientific">Paenibacillus azoreducens</name>
    <dbReference type="NCBI Taxonomy" id="116718"/>
    <lineage>
        <taxon>Bacteria</taxon>
        <taxon>Bacillati</taxon>
        <taxon>Bacillota</taxon>
        <taxon>Bacilli</taxon>
        <taxon>Bacillales</taxon>
        <taxon>Paenibacillaceae</taxon>
        <taxon>Paenibacillus</taxon>
    </lineage>
</organism>
<dbReference type="InterPro" id="IPR032810">
    <property type="entry name" value="CCA-adding_enz_C"/>
</dbReference>
<dbReference type="PANTHER" id="PTHR46173:SF1">
    <property type="entry name" value="CCA TRNA NUCLEOTIDYLTRANSFERASE 1, MITOCHONDRIAL"/>
    <property type="match status" value="1"/>
</dbReference>
<gene>
    <name evidence="13" type="primary">cca</name>
    <name evidence="13" type="ORF">J34TS1_42780</name>
</gene>
<dbReference type="InterPro" id="IPR043519">
    <property type="entry name" value="NT_sf"/>
</dbReference>
<dbReference type="SUPFAM" id="SSF81891">
    <property type="entry name" value="Poly A polymerase C-terminal region-like"/>
    <property type="match status" value="1"/>
</dbReference>
<dbReference type="NCBIfam" id="NF009814">
    <property type="entry name" value="PRK13299.1"/>
    <property type="match status" value="1"/>
</dbReference>
<dbReference type="InterPro" id="IPR050264">
    <property type="entry name" value="Bact_CCA-adding_enz_type3_sf"/>
</dbReference>
<dbReference type="PANTHER" id="PTHR46173">
    <property type="entry name" value="CCA TRNA NUCLEOTIDYLTRANSFERASE 1, MITOCHONDRIAL"/>
    <property type="match status" value="1"/>
</dbReference>
<comment type="caution">
    <text evidence="13">The sequence shown here is derived from an EMBL/GenBank/DDBJ whole genome shotgun (WGS) entry which is preliminary data.</text>
</comment>
<dbReference type="Pfam" id="PF12627">
    <property type="entry name" value="PolyA_pol_RNAbd"/>
    <property type="match status" value="1"/>
</dbReference>
<comment type="cofactor">
    <cofactor evidence="1">
        <name>Mg(2+)</name>
        <dbReference type="ChEBI" id="CHEBI:18420"/>
    </cofactor>
</comment>
<keyword evidence="3" id="KW-0819">tRNA processing</keyword>
<dbReference type="Gene3D" id="1.10.3090.10">
    <property type="entry name" value="cca-adding enzyme, domain 2"/>
    <property type="match status" value="1"/>
</dbReference>
<reference evidence="13 14" key="1">
    <citation type="submission" date="2021-03" db="EMBL/GenBank/DDBJ databases">
        <title>Antimicrobial resistance genes in bacteria isolated from Japanese honey, and their potential for conferring macrolide and lincosamide resistance in the American foulbrood pathogen Paenibacillus larvae.</title>
        <authorList>
            <person name="Okamoto M."/>
            <person name="Kumagai M."/>
            <person name="Kanamori H."/>
            <person name="Takamatsu D."/>
        </authorList>
    </citation>
    <scope>NUCLEOTIDE SEQUENCE [LARGE SCALE GENOMIC DNA]</scope>
    <source>
        <strain evidence="13 14">J34TS1</strain>
    </source>
</reference>
<name>A0A920CUK1_9BACL</name>
<dbReference type="GO" id="GO:0008033">
    <property type="term" value="P:tRNA processing"/>
    <property type="evidence" value="ECO:0007669"/>
    <property type="project" value="UniProtKB-KW"/>
</dbReference>
<evidence type="ECO:0000256" key="8">
    <source>
        <dbReference type="ARBA" id="ARBA00022884"/>
    </source>
</evidence>
<keyword evidence="6" id="KW-0547">Nucleotide-binding</keyword>
<dbReference type="GO" id="GO:0000049">
    <property type="term" value="F:tRNA binding"/>
    <property type="evidence" value="ECO:0007669"/>
    <property type="project" value="TreeGrafter"/>
</dbReference>
<evidence type="ECO:0000313" key="13">
    <source>
        <dbReference type="EMBL" id="GIO49513.1"/>
    </source>
</evidence>
<accession>A0A920CUK1</accession>
<evidence type="ECO:0000259" key="10">
    <source>
        <dbReference type="Pfam" id="PF01743"/>
    </source>
</evidence>
<dbReference type="EMBL" id="BORT01000022">
    <property type="protein sequence ID" value="GIO49513.1"/>
    <property type="molecule type" value="Genomic_DNA"/>
</dbReference>
<dbReference type="Pfam" id="PF13735">
    <property type="entry name" value="tRNA_NucTran2_2"/>
    <property type="match status" value="1"/>
</dbReference>
<dbReference type="CDD" id="cd05398">
    <property type="entry name" value="NT_ClassII-CCAase"/>
    <property type="match status" value="1"/>
</dbReference>
<feature type="domain" description="Poly A polymerase head" evidence="10">
    <location>
        <begin position="29"/>
        <end position="149"/>
    </location>
</feature>
<dbReference type="InterPro" id="IPR032828">
    <property type="entry name" value="PolyA_RNA-bd"/>
</dbReference>
<dbReference type="GO" id="GO:0046872">
    <property type="term" value="F:metal ion binding"/>
    <property type="evidence" value="ECO:0007669"/>
    <property type="project" value="UniProtKB-KW"/>
</dbReference>
<keyword evidence="8 9" id="KW-0694">RNA-binding</keyword>
<dbReference type="GO" id="GO:0000166">
    <property type="term" value="F:nucleotide binding"/>
    <property type="evidence" value="ECO:0007669"/>
    <property type="project" value="UniProtKB-KW"/>
</dbReference>
<evidence type="ECO:0000259" key="11">
    <source>
        <dbReference type="Pfam" id="PF12627"/>
    </source>
</evidence>
<dbReference type="RefSeq" id="WP_237100286.1">
    <property type="nucleotide sequence ID" value="NZ_AP025343.1"/>
</dbReference>
<dbReference type="AlphaFoldDB" id="A0A920CUK1"/>
<protein>
    <submittedName>
        <fullName evidence="13">CCA-adding enzyme</fullName>
    </submittedName>
</protein>
<evidence type="ECO:0000256" key="2">
    <source>
        <dbReference type="ARBA" id="ARBA00022679"/>
    </source>
</evidence>
<dbReference type="Gene3D" id="3.30.460.10">
    <property type="entry name" value="Beta Polymerase, domain 2"/>
    <property type="match status" value="1"/>
</dbReference>
<keyword evidence="5" id="KW-0479">Metal-binding</keyword>
<proteinExistence type="inferred from homology"/>
<keyword evidence="2 9" id="KW-0808">Transferase</keyword>
<evidence type="ECO:0000256" key="5">
    <source>
        <dbReference type="ARBA" id="ARBA00022723"/>
    </source>
</evidence>
<evidence type="ECO:0000256" key="4">
    <source>
        <dbReference type="ARBA" id="ARBA00022695"/>
    </source>
</evidence>
<dbReference type="Proteomes" id="UP000682811">
    <property type="component" value="Unassembled WGS sequence"/>
</dbReference>
<keyword evidence="7" id="KW-0460">Magnesium</keyword>
<evidence type="ECO:0000256" key="6">
    <source>
        <dbReference type="ARBA" id="ARBA00022741"/>
    </source>
</evidence>
<evidence type="ECO:0000313" key="14">
    <source>
        <dbReference type="Proteomes" id="UP000682811"/>
    </source>
</evidence>
<keyword evidence="4" id="KW-0548">Nucleotidyltransferase</keyword>
<feature type="domain" description="CCA-adding enzyme C-terminal" evidence="12">
    <location>
        <begin position="259"/>
        <end position="410"/>
    </location>
</feature>